<name>A0A931HCU2_9SPHN</name>
<dbReference type="Pfam" id="PF13469">
    <property type="entry name" value="Sulfotransfer_3"/>
    <property type="match status" value="1"/>
</dbReference>
<dbReference type="GO" id="GO:0008146">
    <property type="term" value="F:sulfotransferase activity"/>
    <property type="evidence" value="ECO:0007669"/>
    <property type="project" value="InterPro"/>
</dbReference>
<accession>A0A931HCU2</accession>
<dbReference type="InterPro" id="IPR037359">
    <property type="entry name" value="NST/OST"/>
</dbReference>
<dbReference type="InterPro" id="IPR027417">
    <property type="entry name" value="P-loop_NTPase"/>
</dbReference>
<gene>
    <name evidence="2" type="ORF">I5E68_12155</name>
</gene>
<dbReference type="Gene3D" id="3.40.50.300">
    <property type="entry name" value="P-loop containing nucleotide triphosphate hydrolases"/>
    <property type="match status" value="1"/>
</dbReference>
<dbReference type="SUPFAM" id="SSF52540">
    <property type="entry name" value="P-loop containing nucleoside triphosphate hydrolases"/>
    <property type="match status" value="1"/>
</dbReference>
<proteinExistence type="predicted"/>
<dbReference type="EMBL" id="JADZGI010000001">
    <property type="protein sequence ID" value="MBH0113700.1"/>
    <property type="molecule type" value="Genomic_DNA"/>
</dbReference>
<sequence length="307" mass="34449">MTTTAASHSGAPPPIAQRAASEDAGWHPSFVVIGAVKAATTWIQMRLRENPDVFMPACEPHFFSSGYDAGEAHYRTFFEQRPSGVRVIGEKSADYLAHPMAAARMARMLPEVRLAVLLRDPVERAYSDYKMLYRRGTVKGPPEAYLTRPGSAYQRFLFDGLYARHLERWLELFPREALLAFCHEDVAQRPRAIIEAVSHHIGVTPVLVEPHAARTENDSSTAILPLPLRKALSPFKRAVRPWRGTPVFEGTRALFAREIAYPPLSADLRARLCDFYASDTERLEQMLGIDLSHWQCSPGASRQHGRS</sequence>
<dbReference type="PANTHER" id="PTHR10605">
    <property type="entry name" value="HEPARAN SULFATE SULFOTRANSFERASE"/>
    <property type="match status" value="1"/>
</dbReference>
<evidence type="ECO:0000256" key="1">
    <source>
        <dbReference type="ARBA" id="ARBA00022679"/>
    </source>
</evidence>
<evidence type="ECO:0000313" key="2">
    <source>
        <dbReference type="EMBL" id="MBH0113700.1"/>
    </source>
</evidence>
<dbReference type="Proteomes" id="UP000617634">
    <property type="component" value="Unassembled WGS sequence"/>
</dbReference>
<organism evidence="2 3">
    <name type="scientific">Novosphingobium aureum</name>
    <dbReference type="NCBI Taxonomy" id="2792964"/>
    <lineage>
        <taxon>Bacteria</taxon>
        <taxon>Pseudomonadati</taxon>
        <taxon>Pseudomonadota</taxon>
        <taxon>Alphaproteobacteria</taxon>
        <taxon>Sphingomonadales</taxon>
        <taxon>Sphingomonadaceae</taxon>
        <taxon>Novosphingobium</taxon>
    </lineage>
</organism>
<evidence type="ECO:0000313" key="3">
    <source>
        <dbReference type="Proteomes" id="UP000617634"/>
    </source>
</evidence>
<reference evidence="2" key="1">
    <citation type="submission" date="2020-11" db="EMBL/GenBank/DDBJ databases">
        <title>Novosphingobium aureum sp. nov., a marine bacterium isolated from sediment of a salt flat.</title>
        <authorList>
            <person name="Yoo Y."/>
            <person name="Kim J.-J."/>
        </authorList>
    </citation>
    <scope>NUCLEOTIDE SEQUENCE</scope>
    <source>
        <strain evidence="2">YJ-S2-02</strain>
    </source>
</reference>
<dbReference type="RefSeq" id="WP_197164050.1">
    <property type="nucleotide sequence ID" value="NZ_JADZGI010000001.1"/>
</dbReference>
<keyword evidence="3" id="KW-1185">Reference proteome</keyword>
<protein>
    <submittedName>
        <fullName evidence="2">Sulfotransferase</fullName>
    </submittedName>
</protein>
<keyword evidence="1" id="KW-0808">Transferase</keyword>
<dbReference type="AlphaFoldDB" id="A0A931HCU2"/>
<comment type="caution">
    <text evidence="2">The sequence shown here is derived from an EMBL/GenBank/DDBJ whole genome shotgun (WGS) entry which is preliminary data.</text>
</comment>
<dbReference type="PANTHER" id="PTHR10605:SF56">
    <property type="entry name" value="BIFUNCTIONAL HEPARAN SULFATE N-DEACETYLASE_N-SULFOTRANSFERASE"/>
    <property type="match status" value="1"/>
</dbReference>